<evidence type="ECO:0000256" key="1">
    <source>
        <dbReference type="ARBA" id="ARBA00004141"/>
    </source>
</evidence>
<comment type="caution">
    <text evidence="6">The sequence shown here is derived from an EMBL/GenBank/DDBJ whole genome shotgun (WGS) entry which is preliminary data.</text>
</comment>
<dbReference type="EMBL" id="JBELQA010000008">
    <property type="protein sequence ID" value="MFL9831843.1"/>
    <property type="molecule type" value="Genomic_DNA"/>
</dbReference>
<dbReference type="Proteomes" id="UP001629260">
    <property type="component" value="Unassembled WGS sequence"/>
</dbReference>
<keyword evidence="3 5" id="KW-1133">Transmembrane helix</keyword>
<dbReference type="Pfam" id="PF13564">
    <property type="entry name" value="DoxX_2"/>
    <property type="match status" value="1"/>
</dbReference>
<name>A0ABW8XXJ6_9FLAO</name>
<evidence type="ECO:0000256" key="3">
    <source>
        <dbReference type="ARBA" id="ARBA00022989"/>
    </source>
</evidence>
<organism evidence="6 7">
    <name type="scientific">Flavobacterium plantiphilum</name>
    <dbReference type="NCBI Taxonomy" id="3163297"/>
    <lineage>
        <taxon>Bacteria</taxon>
        <taxon>Pseudomonadati</taxon>
        <taxon>Bacteroidota</taxon>
        <taxon>Flavobacteriia</taxon>
        <taxon>Flavobacteriales</taxon>
        <taxon>Flavobacteriaceae</taxon>
        <taxon>Flavobacterium</taxon>
    </lineage>
</organism>
<keyword evidence="2 5" id="KW-0812">Transmembrane</keyword>
<accession>A0ABW8XXJ6</accession>
<comment type="subcellular location">
    <subcellularLocation>
        <location evidence="1">Membrane</location>
        <topology evidence="1">Multi-pass membrane protein</topology>
    </subcellularLocation>
</comment>
<protein>
    <submittedName>
        <fullName evidence="6">DoxX family protein</fullName>
    </submittedName>
</protein>
<feature type="transmembrane region" description="Helical" evidence="5">
    <location>
        <begin position="44"/>
        <end position="62"/>
    </location>
</feature>
<evidence type="ECO:0000256" key="2">
    <source>
        <dbReference type="ARBA" id="ARBA00022692"/>
    </source>
</evidence>
<reference evidence="6 7" key="1">
    <citation type="submission" date="2024-06" db="EMBL/GenBank/DDBJ databases">
        <authorList>
            <person name="Kaempfer P."/>
            <person name="Viver T."/>
        </authorList>
    </citation>
    <scope>NUCLEOTIDE SEQUENCE [LARGE SCALE GENOMIC DNA]</scope>
    <source>
        <strain evidence="6 7">ST-87</strain>
    </source>
</reference>
<keyword evidence="7" id="KW-1185">Reference proteome</keyword>
<evidence type="ECO:0000313" key="6">
    <source>
        <dbReference type="EMBL" id="MFL9831843.1"/>
    </source>
</evidence>
<dbReference type="InterPro" id="IPR032808">
    <property type="entry name" value="DoxX"/>
</dbReference>
<sequence length="129" mass="14185">MKTSVVIWVLRVVVAVILLQTLYFKFTAAPESVCIFSKLGVEPYGRIATGILELIAAVLILVPRTSWIGALLGFGLMSGAIVSHIFVLGIEVQNDGGTLFLLALFVWISCIVLIYKDKSKWSNLLNLKF</sequence>
<proteinExistence type="predicted"/>
<evidence type="ECO:0000256" key="4">
    <source>
        <dbReference type="ARBA" id="ARBA00023136"/>
    </source>
</evidence>
<gene>
    <name evidence="6" type="ORF">ABS764_13400</name>
</gene>
<feature type="transmembrane region" description="Helical" evidence="5">
    <location>
        <begin position="5"/>
        <end position="24"/>
    </location>
</feature>
<dbReference type="RefSeq" id="WP_408082314.1">
    <property type="nucleotide sequence ID" value="NZ_JBELQA010000008.1"/>
</dbReference>
<feature type="transmembrane region" description="Helical" evidence="5">
    <location>
        <begin position="69"/>
        <end position="90"/>
    </location>
</feature>
<evidence type="ECO:0000256" key="5">
    <source>
        <dbReference type="SAM" id="Phobius"/>
    </source>
</evidence>
<evidence type="ECO:0000313" key="7">
    <source>
        <dbReference type="Proteomes" id="UP001629260"/>
    </source>
</evidence>
<feature type="transmembrane region" description="Helical" evidence="5">
    <location>
        <begin position="96"/>
        <end position="115"/>
    </location>
</feature>
<keyword evidence="4 5" id="KW-0472">Membrane</keyword>